<evidence type="ECO:0000313" key="1">
    <source>
        <dbReference type="EMBL" id="MPY34119.1"/>
    </source>
</evidence>
<name>A0A5N8VGC1_9ACTN</name>
<dbReference type="EMBL" id="VJZD01000100">
    <property type="protein sequence ID" value="MPY34119.1"/>
    <property type="molecule type" value="Genomic_DNA"/>
</dbReference>
<keyword evidence="2" id="KW-1185">Reference proteome</keyword>
<dbReference type="AlphaFoldDB" id="A0A5N8VGC1"/>
<accession>A0A5N8VGC1</accession>
<evidence type="ECO:0000313" key="2">
    <source>
        <dbReference type="Proteomes" id="UP000325849"/>
    </source>
</evidence>
<organism evidence="1 2">
    <name type="scientific">Streptomyces adustus</name>
    <dbReference type="NCBI Taxonomy" id="1609272"/>
    <lineage>
        <taxon>Bacteria</taxon>
        <taxon>Bacillati</taxon>
        <taxon>Actinomycetota</taxon>
        <taxon>Actinomycetes</taxon>
        <taxon>Kitasatosporales</taxon>
        <taxon>Streptomycetaceae</taxon>
        <taxon>Streptomyces</taxon>
    </lineage>
</organism>
<proteinExistence type="predicted"/>
<protein>
    <submittedName>
        <fullName evidence="1">Uncharacterized protein</fullName>
    </submittedName>
</protein>
<sequence length="105" mass="12022">MDGLSRRALSEIACLERARNYVNPGDVGTAVRLWREYVHLPERRLWHDFEWDDTHWDCCGNPLEARALLDVVLQALSARSARELRAVVGRYDAVWNTPVPAYGAD</sequence>
<comment type="caution">
    <text evidence="1">The sequence shown here is derived from an EMBL/GenBank/DDBJ whole genome shotgun (WGS) entry which is preliminary data.</text>
</comment>
<dbReference type="Proteomes" id="UP000325849">
    <property type="component" value="Unassembled WGS sequence"/>
</dbReference>
<gene>
    <name evidence="1" type="ORF">FNH09_23575</name>
</gene>
<reference evidence="1 2" key="1">
    <citation type="submission" date="2019-07" db="EMBL/GenBank/DDBJ databases">
        <title>New species of Amycolatopsis and Streptomyces.</title>
        <authorList>
            <person name="Duangmal K."/>
            <person name="Teo W.F.A."/>
            <person name="Lipun K."/>
        </authorList>
    </citation>
    <scope>NUCLEOTIDE SEQUENCE [LARGE SCALE GENOMIC DNA]</scope>
    <source>
        <strain evidence="1 2">NBRC 109810</strain>
    </source>
</reference>